<protein>
    <submittedName>
        <fullName evidence="1">Uncharacterized protein</fullName>
    </submittedName>
</protein>
<accession>A0ABX0TUC8</accession>
<gene>
    <name evidence="1" type="ORF">FHS31_001941</name>
</gene>
<dbReference type="EMBL" id="JAAOZC010000004">
    <property type="protein sequence ID" value="NIJ08324.1"/>
    <property type="molecule type" value="Genomic_DNA"/>
</dbReference>
<keyword evidence="2" id="KW-1185">Reference proteome</keyword>
<dbReference type="RefSeq" id="WP_341786328.1">
    <property type="nucleotide sequence ID" value="NZ_JAAOZC010000004.1"/>
</dbReference>
<name>A0ABX0TUC8_9SPHN</name>
<evidence type="ECO:0000313" key="1">
    <source>
        <dbReference type="EMBL" id="NIJ08324.1"/>
    </source>
</evidence>
<sequence>MRVLHALDGRLPLWPLDPIPDRGPLLIEIYTTIAARAAGLRPGLSKLRAPDTLDQALAALGSGPHAPVARYDNHATDAMITAAWLRRHAGDRALWHPEGLTAELARTEGWTFGVP</sequence>
<organism evidence="1 2">
    <name type="scientific">Sphingomonas vulcanisoli</name>
    <dbReference type="NCBI Taxonomy" id="1658060"/>
    <lineage>
        <taxon>Bacteria</taxon>
        <taxon>Pseudomonadati</taxon>
        <taxon>Pseudomonadota</taxon>
        <taxon>Alphaproteobacteria</taxon>
        <taxon>Sphingomonadales</taxon>
        <taxon>Sphingomonadaceae</taxon>
        <taxon>Sphingomonas</taxon>
    </lineage>
</organism>
<dbReference type="Proteomes" id="UP000727456">
    <property type="component" value="Unassembled WGS sequence"/>
</dbReference>
<evidence type="ECO:0000313" key="2">
    <source>
        <dbReference type="Proteomes" id="UP000727456"/>
    </source>
</evidence>
<proteinExistence type="predicted"/>
<reference evidence="1 2" key="1">
    <citation type="submission" date="2020-03" db="EMBL/GenBank/DDBJ databases">
        <title>Genomic Encyclopedia of Type Strains, Phase III (KMG-III): the genomes of soil and plant-associated and newly described type strains.</title>
        <authorList>
            <person name="Whitman W."/>
        </authorList>
    </citation>
    <scope>NUCLEOTIDE SEQUENCE [LARGE SCALE GENOMIC DNA]</scope>
    <source>
        <strain evidence="1 2">CECT 8804</strain>
    </source>
</reference>
<comment type="caution">
    <text evidence="1">The sequence shown here is derived from an EMBL/GenBank/DDBJ whole genome shotgun (WGS) entry which is preliminary data.</text>
</comment>